<dbReference type="OMA" id="TWPLVHG"/>
<dbReference type="InterPro" id="IPR036719">
    <property type="entry name" value="Neuro-gated_channel_TM_sf"/>
</dbReference>
<organism evidence="8 9">
    <name type="scientific">Pygocentrus nattereri</name>
    <name type="common">Red-bellied piranha</name>
    <dbReference type="NCBI Taxonomy" id="42514"/>
    <lineage>
        <taxon>Eukaryota</taxon>
        <taxon>Metazoa</taxon>
        <taxon>Chordata</taxon>
        <taxon>Craniata</taxon>
        <taxon>Vertebrata</taxon>
        <taxon>Euteleostomi</taxon>
        <taxon>Actinopterygii</taxon>
        <taxon>Neopterygii</taxon>
        <taxon>Teleostei</taxon>
        <taxon>Ostariophysi</taxon>
        <taxon>Characiformes</taxon>
        <taxon>Characoidei</taxon>
        <taxon>Pygocentrus</taxon>
    </lineage>
</organism>
<evidence type="ECO:0000256" key="2">
    <source>
        <dbReference type="ARBA" id="ARBA00022692"/>
    </source>
</evidence>
<sequence>MEWKDPDLAWTDPQYKFKELILPSEKIWTPNLTVDNAIYTVVKPVSKDILVRSDGTVNYAVAMYITVVCGINLFTYPFVTDSCPVAINGWNQSSCGLNLQYGSIRSVGGNRGEWKTLAVTLQGKKRNYLQVTLSINPFNAMVSLVLPSALIMVVDLVSFALPLDGGERNPFKIKLVFSFTMFLMLLCKQLPDSGTCSPLLYYHYCFCLIVLVLSVLTSMVMTRLAKNGHIWPGQPQKLHGSSNSDTQEDDVCQKKAIDLSGGITSSAKPATKEASIQSISSFLENMDKEAREKKRRQNYANFWDRICFWTYLIVDIIYSLSIIGITRAQFCKINNLEF</sequence>
<evidence type="ECO:0000259" key="7">
    <source>
        <dbReference type="Pfam" id="PF02932"/>
    </source>
</evidence>
<feature type="transmembrane region" description="Helical" evidence="5">
    <location>
        <begin position="201"/>
        <end position="221"/>
    </location>
</feature>
<proteinExistence type="predicted"/>
<dbReference type="Gene3D" id="2.70.170.10">
    <property type="entry name" value="Neurotransmitter-gated ion-channel ligand-binding domain"/>
    <property type="match status" value="1"/>
</dbReference>
<dbReference type="InterPro" id="IPR036734">
    <property type="entry name" value="Neur_chan_lig-bd_sf"/>
</dbReference>
<dbReference type="STRING" id="42514.ENSPNAP00000022380"/>
<dbReference type="GO" id="GO:0016020">
    <property type="term" value="C:membrane"/>
    <property type="evidence" value="ECO:0007669"/>
    <property type="project" value="UniProtKB-SubCell"/>
</dbReference>
<evidence type="ECO:0000256" key="1">
    <source>
        <dbReference type="ARBA" id="ARBA00004141"/>
    </source>
</evidence>
<dbReference type="SUPFAM" id="SSF90112">
    <property type="entry name" value="Neurotransmitter-gated ion-channel transmembrane pore"/>
    <property type="match status" value="1"/>
</dbReference>
<evidence type="ECO:0000259" key="6">
    <source>
        <dbReference type="Pfam" id="PF02931"/>
    </source>
</evidence>
<reference evidence="8" key="2">
    <citation type="submission" date="2025-08" db="UniProtKB">
        <authorList>
            <consortium name="Ensembl"/>
        </authorList>
    </citation>
    <scope>IDENTIFICATION</scope>
</reference>
<reference evidence="8" key="3">
    <citation type="submission" date="2025-09" db="UniProtKB">
        <authorList>
            <consortium name="Ensembl"/>
        </authorList>
    </citation>
    <scope>IDENTIFICATION</scope>
</reference>
<dbReference type="Pfam" id="PF02931">
    <property type="entry name" value="Neur_chan_LBD"/>
    <property type="match status" value="1"/>
</dbReference>
<feature type="transmembrane region" description="Helical" evidence="5">
    <location>
        <begin position="302"/>
        <end position="325"/>
    </location>
</feature>
<reference evidence="8 9" key="1">
    <citation type="submission" date="2020-10" db="EMBL/GenBank/DDBJ databases">
        <title>Pygocentrus nattereri (red-bellied piranha) genome, fPygNat1, primary haplotype.</title>
        <authorList>
            <person name="Myers G."/>
            <person name="Meyer A."/>
            <person name="Karagic N."/>
            <person name="Pippel M."/>
            <person name="Winkler S."/>
            <person name="Tracey A."/>
            <person name="Wood J."/>
            <person name="Formenti G."/>
            <person name="Howe K."/>
            <person name="Fedrigo O."/>
            <person name="Jarvis E.D."/>
        </authorList>
    </citation>
    <scope>NUCLEOTIDE SEQUENCE [LARGE SCALE GENOMIC DNA]</scope>
</reference>
<dbReference type="InterPro" id="IPR006201">
    <property type="entry name" value="Neur_channel"/>
</dbReference>
<dbReference type="Pfam" id="PF02932">
    <property type="entry name" value="Neur_chan_memb"/>
    <property type="match status" value="1"/>
</dbReference>
<dbReference type="InterPro" id="IPR038050">
    <property type="entry name" value="Neuro_actylchol_rec"/>
</dbReference>
<feature type="transmembrane region" description="Helical" evidence="5">
    <location>
        <begin position="138"/>
        <end position="161"/>
    </location>
</feature>
<dbReference type="Proteomes" id="UP001501920">
    <property type="component" value="Chromosome 14"/>
</dbReference>
<keyword evidence="3 5" id="KW-1133">Transmembrane helix</keyword>
<dbReference type="Gene3D" id="1.20.58.390">
    <property type="entry name" value="Neurotransmitter-gated ion-channel transmembrane domain"/>
    <property type="match status" value="1"/>
</dbReference>
<dbReference type="GO" id="GO:0005230">
    <property type="term" value="F:extracellular ligand-gated monoatomic ion channel activity"/>
    <property type="evidence" value="ECO:0007669"/>
    <property type="project" value="InterPro"/>
</dbReference>
<evidence type="ECO:0000313" key="9">
    <source>
        <dbReference type="Proteomes" id="UP001501920"/>
    </source>
</evidence>
<dbReference type="InterPro" id="IPR006029">
    <property type="entry name" value="Neurotrans-gated_channel_TM"/>
</dbReference>
<keyword evidence="9" id="KW-1185">Reference proteome</keyword>
<evidence type="ECO:0000256" key="5">
    <source>
        <dbReference type="SAM" id="Phobius"/>
    </source>
</evidence>
<dbReference type="PANTHER" id="PTHR18945">
    <property type="entry name" value="NEUROTRANSMITTER GATED ION CHANNEL"/>
    <property type="match status" value="1"/>
</dbReference>
<evidence type="ECO:0000313" key="8">
    <source>
        <dbReference type="Ensembl" id="ENSPNAP00000022380.1"/>
    </source>
</evidence>
<dbReference type="SUPFAM" id="SSF63712">
    <property type="entry name" value="Nicotinic receptor ligand binding domain-like"/>
    <property type="match status" value="1"/>
</dbReference>
<dbReference type="Ensembl" id="ENSPNAT00000041189.2">
    <property type="protein sequence ID" value="ENSPNAP00000022380.1"/>
    <property type="gene ID" value="ENSPNAG00000029750.2"/>
</dbReference>
<feature type="domain" description="Neurotransmitter-gated ion-channel ligand-binding" evidence="6">
    <location>
        <begin position="1"/>
        <end position="103"/>
    </location>
</feature>
<feature type="domain" description="Neurotransmitter-gated ion-channel transmembrane" evidence="7">
    <location>
        <begin position="144"/>
        <end position="223"/>
    </location>
</feature>
<protein>
    <recommendedName>
        <fullName evidence="10">Neurotransmitter-gated ion-channel ligand-binding domain-containing protein</fullName>
    </recommendedName>
</protein>
<dbReference type="AlphaFoldDB" id="A0A3B4DFV7"/>
<dbReference type="InterPro" id="IPR006202">
    <property type="entry name" value="Neur_chan_lig-bd"/>
</dbReference>
<keyword evidence="4 5" id="KW-0472">Membrane</keyword>
<feature type="transmembrane region" description="Helical" evidence="5">
    <location>
        <begin position="57"/>
        <end position="79"/>
    </location>
</feature>
<dbReference type="GO" id="GO:0004888">
    <property type="term" value="F:transmembrane signaling receptor activity"/>
    <property type="evidence" value="ECO:0007669"/>
    <property type="project" value="InterPro"/>
</dbReference>
<keyword evidence="2 5" id="KW-0812">Transmembrane</keyword>
<comment type="subcellular location">
    <subcellularLocation>
        <location evidence="1">Membrane</location>
        <topology evidence="1">Multi-pass membrane protein</topology>
    </subcellularLocation>
</comment>
<accession>A0A3B4DFV7</accession>
<evidence type="ECO:0008006" key="10">
    <source>
        <dbReference type="Google" id="ProtNLM"/>
    </source>
</evidence>
<evidence type="ECO:0000256" key="3">
    <source>
        <dbReference type="ARBA" id="ARBA00022989"/>
    </source>
</evidence>
<dbReference type="GeneTree" id="ENSGT00920000149199"/>
<evidence type="ECO:0000256" key="4">
    <source>
        <dbReference type="ARBA" id="ARBA00023136"/>
    </source>
</evidence>
<name>A0A3B4DFV7_PYGNA</name>